<dbReference type="EMBL" id="VWSE01000010">
    <property type="protein sequence ID" value="KAB0285468.1"/>
    <property type="molecule type" value="Genomic_DNA"/>
</dbReference>
<dbReference type="Proteomes" id="UP000326789">
    <property type="component" value="Unassembled WGS sequence"/>
</dbReference>
<reference evidence="1 2" key="1">
    <citation type="submission" date="2019-09" db="EMBL/GenBank/DDBJ databases">
        <title>Whole genome sequence of Vibrio fortis.</title>
        <authorList>
            <person name="Das S.K."/>
        </authorList>
    </citation>
    <scope>NUCLEOTIDE SEQUENCE [LARGE SCALE GENOMIC DNA]</scope>
    <source>
        <strain evidence="1 2">AN60</strain>
    </source>
</reference>
<organism evidence="1 2">
    <name type="scientific">Vibrio fortis</name>
    <dbReference type="NCBI Taxonomy" id="212667"/>
    <lineage>
        <taxon>Bacteria</taxon>
        <taxon>Pseudomonadati</taxon>
        <taxon>Pseudomonadota</taxon>
        <taxon>Gammaproteobacteria</taxon>
        <taxon>Vibrionales</taxon>
        <taxon>Vibrionaceae</taxon>
        <taxon>Vibrio</taxon>
    </lineage>
</organism>
<comment type="caution">
    <text evidence="1">The sequence shown here is derived from an EMBL/GenBank/DDBJ whole genome shotgun (WGS) entry which is preliminary data.</text>
</comment>
<protein>
    <submittedName>
        <fullName evidence="1">Uncharacterized protein</fullName>
    </submittedName>
</protein>
<evidence type="ECO:0000313" key="2">
    <source>
        <dbReference type="Proteomes" id="UP000326789"/>
    </source>
</evidence>
<gene>
    <name evidence="1" type="ORF">F2P58_23435</name>
</gene>
<name>A0A5N3QTH0_9VIBR</name>
<accession>A0A5N3QTH0</accession>
<evidence type="ECO:0000313" key="1">
    <source>
        <dbReference type="EMBL" id="KAB0285468.1"/>
    </source>
</evidence>
<dbReference type="AlphaFoldDB" id="A0A5N3QTH0"/>
<dbReference type="RefSeq" id="WP_150873169.1">
    <property type="nucleotide sequence ID" value="NZ_VWSE01000010.1"/>
</dbReference>
<proteinExistence type="predicted"/>
<sequence>MASASRREYVEVKLDFNGKSSWSGIEKEMVRLFDEVGLNYNKRTNHSISVIKGALKAANQVIYKEAQVRAPVIKPHIQATKQTSRKNIHLGSPEYMIERSAHGKKWVQQGIIARRFITFKKPVSEYAAAIEYGRDAFLQVVRKKPFGIQGGDTSFWVRQVGAMKAQPFLRESQQAKAQEAVNTFSTVLERRWLRVLTRLEKRRGK</sequence>